<evidence type="ECO:0000313" key="2">
    <source>
        <dbReference type="EMBL" id="GBP72287.1"/>
    </source>
</evidence>
<protein>
    <submittedName>
        <fullName evidence="2">Uncharacterized protein</fullName>
    </submittedName>
</protein>
<name>A0A4C1YCT7_EUMVA</name>
<sequence>MDLFIPFPLYEERRSVYGRTSSARRSSEAEAVNRVTARFGSVSGAGSGTRQLIPAVDGGVRESPGASRGPLSATSDSARRSPAPGVGRDAVTLTRVLLVYAGDWS</sequence>
<keyword evidence="3" id="KW-1185">Reference proteome</keyword>
<proteinExistence type="predicted"/>
<feature type="region of interest" description="Disordered" evidence="1">
    <location>
        <begin position="44"/>
        <end position="86"/>
    </location>
</feature>
<accession>A0A4C1YCT7</accession>
<evidence type="ECO:0000256" key="1">
    <source>
        <dbReference type="SAM" id="MobiDB-lite"/>
    </source>
</evidence>
<reference evidence="2 3" key="1">
    <citation type="journal article" date="2019" name="Commun. Biol.">
        <title>The bagworm genome reveals a unique fibroin gene that provides high tensile strength.</title>
        <authorList>
            <person name="Kono N."/>
            <person name="Nakamura H."/>
            <person name="Ohtoshi R."/>
            <person name="Tomita M."/>
            <person name="Numata K."/>
            <person name="Arakawa K."/>
        </authorList>
    </citation>
    <scope>NUCLEOTIDE SEQUENCE [LARGE SCALE GENOMIC DNA]</scope>
</reference>
<gene>
    <name evidence="2" type="ORF">EVAR_24855_1</name>
</gene>
<comment type="caution">
    <text evidence="2">The sequence shown here is derived from an EMBL/GenBank/DDBJ whole genome shotgun (WGS) entry which is preliminary data.</text>
</comment>
<dbReference type="Proteomes" id="UP000299102">
    <property type="component" value="Unassembled WGS sequence"/>
</dbReference>
<organism evidence="2 3">
    <name type="scientific">Eumeta variegata</name>
    <name type="common">Bagworm moth</name>
    <name type="synonym">Eumeta japonica</name>
    <dbReference type="NCBI Taxonomy" id="151549"/>
    <lineage>
        <taxon>Eukaryota</taxon>
        <taxon>Metazoa</taxon>
        <taxon>Ecdysozoa</taxon>
        <taxon>Arthropoda</taxon>
        <taxon>Hexapoda</taxon>
        <taxon>Insecta</taxon>
        <taxon>Pterygota</taxon>
        <taxon>Neoptera</taxon>
        <taxon>Endopterygota</taxon>
        <taxon>Lepidoptera</taxon>
        <taxon>Glossata</taxon>
        <taxon>Ditrysia</taxon>
        <taxon>Tineoidea</taxon>
        <taxon>Psychidae</taxon>
        <taxon>Oiketicinae</taxon>
        <taxon>Eumeta</taxon>
    </lineage>
</organism>
<dbReference type="AlphaFoldDB" id="A0A4C1YCT7"/>
<dbReference type="EMBL" id="BGZK01001140">
    <property type="protein sequence ID" value="GBP72287.1"/>
    <property type="molecule type" value="Genomic_DNA"/>
</dbReference>
<evidence type="ECO:0000313" key="3">
    <source>
        <dbReference type="Proteomes" id="UP000299102"/>
    </source>
</evidence>